<dbReference type="Proteomes" id="UP000247790">
    <property type="component" value="Unassembled WGS sequence"/>
</dbReference>
<comment type="pathway">
    <text evidence="2 18">Fermentation; pyruvate fermentation; formate from pyruvate: step 1/1.</text>
</comment>
<dbReference type="FunFam" id="3.20.70.20:FF:000003">
    <property type="entry name" value="Formate acetyltransferase"/>
    <property type="match status" value="1"/>
</dbReference>
<keyword evidence="11 18" id="KW-0012">Acyltransferase</keyword>
<evidence type="ECO:0000313" key="23">
    <source>
        <dbReference type="EMBL" id="QKS56116.1"/>
    </source>
</evidence>
<feature type="active site" description="S-acetylcysteine intermediate" evidence="15">
    <location>
        <position position="416"/>
    </location>
</feature>
<evidence type="ECO:0000313" key="24">
    <source>
        <dbReference type="Proteomes" id="UP000247790"/>
    </source>
</evidence>
<evidence type="ECO:0000256" key="5">
    <source>
        <dbReference type="ARBA" id="ARBA00013897"/>
    </source>
</evidence>
<dbReference type="EMBL" id="QJSW01000002">
    <property type="protein sequence ID" value="PYE51764.1"/>
    <property type="molecule type" value="Genomic_DNA"/>
</dbReference>
<dbReference type="PROSITE" id="PS00850">
    <property type="entry name" value="GLY_RADICAL_1"/>
    <property type="match status" value="1"/>
</dbReference>
<keyword evidence="8 18" id="KW-0808">Transferase</keyword>
<dbReference type="PROSITE" id="PS51149">
    <property type="entry name" value="GLY_RADICAL_2"/>
    <property type="match status" value="1"/>
</dbReference>
<reference evidence="22 24" key="1">
    <citation type="submission" date="2018-06" db="EMBL/GenBank/DDBJ databases">
        <title>Genomic Encyclopedia of Type Strains, Phase III (KMG-III): the genomes of soil and plant-associated and newly described type strains.</title>
        <authorList>
            <person name="Whitman W."/>
        </authorList>
    </citation>
    <scope>NUCLEOTIDE SEQUENCE [LARGE SCALE GENOMIC DNA]</scope>
    <source>
        <strain evidence="22 24">CECT 7022</strain>
    </source>
</reference>
<dbReference type="PROSITE" id="PS51554">
    <property type="entry name" value="PFL"/>
    <property type="match status" value="1"/>
</dbReference>
<evidence type="ECO:0000256" key="2">
    <source>
        <dbReference type="ARBA" id="ARBA00004809"/>
    </source>
</evidence>
<dbReference type="GO" id="GO:0008861">
    <property type="term" value="F:formate C-acetyltransferase activity"/>
    <property type="evidence" value="ECO:0007669"/>
    <property type="project" value="UniProtKB-UniRule"/>
</dbReference>
<evidence type="ECO:0000256" key="12">
    <source>
        <dbReference type="ARBA" id="ARBA00031063"/>
    </source>
</evidence>
<dbReference type="GO" id="GO:0006006">
    <property type="term" value="P:glucose metabolic process"/>
    <property type="evidence" value="ECO:0007669"/>
    <property type="project" value="UniProtKB-UniRule"/>
</dbReference>
<dbReference type="Proteomes" id="UP000509327">
    <property type="component" value="Chromosome"/>
</dbReference>
<keyword evidence="25" id="KW-1185">Reference proteome</keyword>
<dbReference type="InterPro" id="IPR001150">
    <property type="entry name" value="Gly_radical"/>
</dbReference>
<dbReference type="InterPro" id="IPR050244">
    <property type="entry name" value="Auton_GlycylRad_Cofactor"/>
</dbReference>
<evidence type="ECO:0000313" key="22">
    <source>
        <dbReference type="EMBL" id="PYE51764.1"/>
    </source>
</evidence>
<evidence type="ECO:0000256" key="17">
    <source>
        <dbReference type="PROSITE-ProRule" id="PRU00493"/>
    </source>
</evidence>
<evidence type="ECO:0000256" key="10">
    <source>
        <dbReference type="ARBA" id="ARBA00023277"/>
    </source>
</evidence>
<evidence type="ECO:0000259" key="21">
    <source>
        <dbReference type="PROSITE" id="PS51554"/>
    </source>
</evidence>
<dbReference type="InterPro" id="IPR019777">
    <property type="entry name" value="Form_AcTrfase_GR_CS"/>
</dbReference>
<evidence type="ECO:0000256" key="15">
    <source>
        <dbReference type="PIRSR" id="PIRSR000379-1"/>
    </source>
</evidence>
<dbReference type="AlphaFoldDB" id="A0A2V4VFA9"/>
<name>A0A2V4VFA9_PAEBA</name>
<comment type="subunit">
    <text evidence="18">Homodimer.</text>
</comment>
<dbReference type="PANTHER" id="PTHR30191:SF0">
    <property type="entry name" value="FORMATE ACETYLTRANSFERASE 1"/>
    <property type="match status" value="1"/>
</dbReference>
<evidence type="ECO:0000256" key="9">
    <source>
        <dbReference type="ARBA" id="ARBA00022818"/>
    </source>
</evidence>
<evidence type="ECO:0000256" key="1">
    <source>
        <dbReference type="ARBA" id="ARBA00004496"/>
    </source>
</evidence>
<evidence type="ECO:0000256" key="11">
    <source>
        <dbReference type="ARBA" id="ARBA00023315"/>
    </source>
</evidence>
<evidence type="ECO:0000256" key="7">
    <source>
        <dbReference type="ARBA" id="ARBA00022526"/>
    </source>
</evidence>
<protein>
    <recommendedName>
        <fullName evidence="5 18">Formate acetyltransferase</fullName>
        <ecNumber evidence="4 18">2.3.1.54</ecNumber>
    </recommendedName>
    <alternativeName>
        <fullName evidence="12 18">Pyruvate formate-lyase</fullName>
    </alternativeName>
</protein>
<gene>
    <name evidence="23" type="primary">pflB</name>
    <name evidence="22" type="ORF">DFQ00_102560</name>
    <name evidence="23" type="ORF">HUB98_06985</name>
</gene>
<comment type="subcellular location">
    <subcellularLocation>
        <location evidence="1 18">Cytoplasm</location>
    </subcellularLocation>
</comment>
<keyword evidence="6 18" id="KW-0963">Cytoplasm</keyword>
<evidence type="ECO:0000256" key="8">
    <source>
        <dbReference type="ARBA" id="ARBA00022679"/>
    </source>
</evidence>
<feature type="region of interest" description="Disordered" evidence="19">
    <location>
        <begin position="614"/>
        <end position="635"/>
    </location>
</feature>
<keyword evidence="7 18" id="KW-0313">Glucose metabolism</keyword>
<dbReference type="OrthoDB" id="9803969at2"/>
<dbReference type="InterPro" id="IPR004184">
    <property type="entry name" value="PFL_dom"/>
</dbReference>
<organism evidence="22 24">
    <name type="scientific">Paenibacillus barcinonensis</name>
    <dbReference type="NCBI Taxonomy" id="198119"/>
    <lineage>
        <taxon>Bacteria</taxon>
        <taxon>Bacillati</taxon>
        <taxon>Bacillota</taxon>
        <taxon>Bacilli</taxon>
        <taxon>Bacillales</taxon>
        <taxon>Paenibacillaceae</taxon>
        <taxon>Paenibacillus</taxon>
    </lineage>
</organism>
<sequence length="752" mass="84312">MSVIEKDVKQQTGWRNFTKGTWTKTVDVNDFLVHNLSPYYGDESFLAGATQNTKELWDIVSDLTKKERDNGGVLDVDVNTPSTITSHQPGYLDQSKEQIVGVQTDAPFKRSIQPFGGIRMMIDACEAYGFEMPQGVIDIFTNIRKTHNQGVFDAYTSEMRAARKAGIITGLPDAYGRGRIIGDYRRVALYGVDFLIRHKKGELNALEVDVIDEDVIRLREEVSEQIRALQELKQLGEMHGFDISLPATTAKEAFQWLYFGYLAAIKEQNGAAMSLGRVSSFLDIYIERDLQEGVLTEEQAQELVDHFVMKLRIVKFLRTPDYNELFSGDPTWVTESIGGMSVNGETRVTKNSFRFLHTLHNLGPAPEPNLTVLWSTKLPEAFKEYCSKVSIETSSIQYENDDLMRPIYGDDYGIACCVSAMKIGKQMQFFGARANLAKALLYAINGGRDEKSGAQVGPEYPAITSEVLDYNEVMKRFKPMMEWLAKLYMNTLNVIHYMHDKYSYERIEMALHDRDILRTMACGIAGLSVAADSLSAIKYAKVKPIRNEQGIAVDFEIEGEFPCYGNNDDSVDNIAVELVETFMGMIRKHKAYRNAMPTQSVLTITSNVVYGKKTGTTPDGRKAGEPFAPGANPMHGRDKKGALASLGSVAKLPYEHSLDGISNTFSIVPKALGKEDATRKSNLTAMMDGYFGQNAHHLNVNVFDRQQLIDAMDHPENYPQLTVRVSGYAVNFIKLTREQQLDVINRTFHGSM</sequence>
<keyword evidence="9 16" id="KW-0556">Organic radical</keyword>
<dbReference type="Gene3D" id="3.20.70.20">
    <property type="match status" value="1"/>
</dbReference>
<proteinExistence type="inferred from homology"/>
<comment type="similarity">
    <text evidence="3 18">Belongs to the glycyl radical enzyme (GRE) family. PFL subfamily.</text>
</comment>
<evidence type="ECO:0000256" key="4">
    <source>
        <dbReference type="ARBA" id="ARBA00013214"/>
    </source>
</evidence>
<dbReference type="UniPathway" id="UPA00920">
    <property type="reaction ID" value="UER00891"/>
</dbReference>
<evidence type="ECO:0000259" key="20">
    <source>
        <dbReference type="PROSITE" id="PS51149"/>
    </source>
</evidence>
<accession>A0A2V4VFA9</accession>
<evidence type="ECO:0000256" key="6">
    <source>
        <dbReference type="ARBA" id="ARBA00022490"/>
    </source>
</evidence>
<feature type="modified residue" description="Glycine radical" evidence="16 17">
    <location>
        <position position="727"/>
    </location>
</feature>
<dbReference type="InterPro" id="IPR005949">
    <property type="entry name" value="Form_AcTrfase"/>
</dbReference>
<evidence type="ECO:0000256" key="3">
    <source>
        <dbReference type="ARBA" id="ARBA00008375"/>
    </source>
</evidence>
<dbReference type="Pfam" id="PF02901">
    <property type="entry name" value="PFL-like"/>
    <property type="match status" value="1"/>
</dbReference>
<feature type="active site" description="Cysteine radical intermediate" evidence="15">
    <location>
        <position position="417"/>
    </location>
</feature>
<evidence type="ECO:0000313" key="25">
    <source>
        <dbReference type="Proteomes" id="UP000509327"/>
    </source>
</evidence>
<dbReference type="NCBIfam" id="TIGR01255">
    <property type="entry name" value="pyr_form_ly_1"/>
    <property type="match status" value="1"/>
</dbReference>
<dbReference type="EC" id="2.3.1.54" evidence="4 18"/>
<reference evidence="23 25" key="2">
    <citation type="submission" date="2020-06" db="EMBL/GenBank/DDBJ databases">
        <title>Complete genome of Paenibacillus barcinonensis KACC11450.</title>
        <authorList>
            <person name="Kim M."/>
            <person name="Park Y.-J."/>
            <person name="Shin J.-H."/>
        </authorList>
    </citation>
    <scope>NUCLEOTIDE SEQUENCE [LARGE SCALE GENOMIC DNA]</scope>
    <source>
        <strain evidence="23 25">KACC11450</strain>
    </source>
</reference>
<evidence type="ECO:0000256" key="19">
    <source>
        <dbReference type="SAM" id="MobiDB-lite"/>
    </source>
</evidence>
<dbReference type="SUPFAM" id="SSF51998">
    <property type="entry name" value="PFL-like glycyl radical enzymes"/>
    <property type="match status" value="1"/>
</dbReference>
<evidence type="ECO:0000256" key="13">
    <source>
        <dbReference type="ARBA" id="ARBA00034302"/>
    </source>
</evidence>
<evidence type="ECO:0000256" key="16">
    <source>
        <dbReference type="PIRSR" id="PIRSR000379-2"/>
    </source>
</evidence>
<dbReference type="PANTHER" id="PTHR30191">
    <property type="entry name" value="FORMATE ACETYLTRANSFERASE"/>
    <property type="match status" value="1"/>
</dbReference>
<feature type="domain" description="PFL" evidence="21">
    <location>
        <begin position="2"/>
        <end position="622"/>
    </location>
</feature>
<dbReference type="GO" id="GO:0005829">
    <property type="term" value="C:cytosol"/>
    <property type="evidence" value="ECO:0007669"/>
    <property type="project" value="TreeGrafter"/>
</dbReference>
<comment type="function">
    <text evidence="13">Catalyzes the conversion of pyruvate to formate and acetyl-CoA.</text>
</comment>
<evidence type="ECO:0000256" key="18">
    <source>
        <dbReference type="RuleBase" id="RU368075"/>
    </source>
</evidence>
<comment type="catalytic activity">
    <reaction evidence="14 18">
        <text>formate + acetyl-CoA = pyruvate + CoA</text>
        <dbReference type="Rhea" id="RHEA:11844"/>
        <dbReference type="ChEBI" id="CHEBI:15361"/>
        <dbReference type="ChEBI" id="CHEBI:15740"/>
        <dbReference type="ChEBI" id="CHEBI:57287"/>
        <dbReference type="ChEBI" id="CHEBI:57288"/>
        <dbReference type="EC" id="2.3.1.54"/>
    </reaction>
</comment>
<dbReference type="Pfam" id="PF01228">
    <property type="entry name" value="Gly_radical"/>
    <property type="match status" value="1"/>
</dbReference>
<feature type="domain" description="Glycine radical" evidence="20">
    <location>
        <begin position="629"/>
        <end position="752"/>
    </location>
</feature>
<evidence type="ECO:0000256" key="14">
    <source>
        <dbReference type="ARBA" id="ARBA00049029"/>
    </source>
</evidence>
<dbReference type="CDD" id="cd01678">
    <property type="entry name" value="PFL1"/>
    <property type="match status" value="1"/>
</dbReference>
<dbReference type="RefSeq" id="WP_110895335.1">
    <property type="nucleotide sequence ID" value="NZ_CP054614.1"/>
</dbReference>
<dbReference type="PIRSF" id="PIRSF000379">
    <property type="entry name" value="For_Ac_trans_1"/>
    <property type="match status" value="1"/>
</dbReference>
<keyword evidence="10 18" id="KW-0119">Carbohydrate metabolism</keyword>
<dbReference type="EMBL" id="CP054614">
    <property type="protein sequence ID" value="QKS56116.1"/>
    <property type="molecule type" value="Genomic_DNA"/>
</dbReference>